<evidence type="ECO:0000313" key="2">
    <source>
        <dbReference type="EMBL" id="AJD92200.1"/>
    </source>
</evidence>
<proteinExistence type="predicted"/>
<accession>A0A0B5APM6</accession>
<dbReference type="PANTHER" id="PTHR30032:SF8">
    <property type="entry name" value="GERMINATION-SPECIFIC N-ACETYLMURAMOYL-L-ALANINE AMIDASE"/>
    <property type="match status" value="1"/>
</dbReference>
<dbReference type="HOGENOM" id="CLU_028455_0_0_9"/>
<dbReference type="Pfam" id="PF04122">
    <property type="entry name" value="CW_binding_2"/>
    <property type="match status" value="3"/>
</dbReference>
<dbReference type="InterPro" id="IPR051922">
    <property type="entry name" value="Bact_Sporulation_Assoc"/>
</dbReference>
<dbReference type="EMBL" id="CP009416">
    <property type="protein sequence ID" value="AJD92200.1"/>
    <property type="molecule type" value="Genomic_DNA"/>
</dbReference>
<protein>
    <recommendedName>
        <fullName evidence="4">N-acetylmuramoyl-L-alanine amidase</fullName>
    </recommendedName>
</protein>
<dbReference type="GO" id="GO:0030288">
    <property type="term" value="C:outer membrane-bounded periplasmic space"/>
    <property type="evidence" value="ECO:0007669"/>
    <property type="project" value="TreeGrafter"/>
</dbReference>
<dbReference type="OrthoDB" id="363232at2"/>
<evidence type="ECO:0000313" key="3">
    <source>
        <dbReference type="Proteomes" id="UP000031449"/>
    </source>
</evidence>
<dbReference type="Gene3D" id="3.40.50.12090">
    <property type="match status" value="2"/>
</dbReference>
<keyword evidence="1" id="KW-0732">Signal</keyword>
<feature type="chain" id="PRO_5002098098" description="N-acetylmuramoyl-L-alanine amidase" evidence="1">
    <location>
        <begin position="26"/>
        <end position="330"/>
    </location>
</feature>
<gene>
    <name evidence="2" type="ORF">JMA_28830</name>
</gene>
<dbReference type="BioCyc" id="JESP1508404:G14D9-12164-MONOMER"/>
<evidence type="ECO:0008006" key="4">
    <source>
        <dbReference type="Google" id="ProtNLM"/>
    </source>
</evidence>
<name>A0A0B5APM6_9BACL</name>
<dbReference type="STRING" id="1508404.JMA_28830"/>
<organism evidence="2 3">
    <name type="scientific">Jeotgalibacillus malaysiensis</name>
    <dbReference type="NCBI Taxonomy" id="1508404"/>
    <lineage>
        <taxon>Bacteria</taxon>
        <taxon>Bacillati</taxon>
        <taxon>Bacillota</taxon>
        <taxon>Bacilli</taxon>
        <taxon>Bacillales</taxon>
        <taxon>Caryophanaceae</taxon>
        <taxon>Jeotgalibacillus</taxon>
    </lineage>
</organism>
<evidence type="ECO:0000256" key="1">
    <source>
        <dbReference type="SAM" id="SignalP"/>
    </source>
</evidence>
<dbReference type="InterPro" id="IPR007253">
    <property type="entry name" value="Cell_wall-bd_2"/>
</dbReference>
<keyword evidence="3" id="KW-1185">Reference proteome</keyword>
<reference evidence="2 3" key="1">
    <citation type="submission" date="2014-08" db="EMBL/GenBank/DDBJ databases">
        <title>Complete genome of a marine bacteria Jeotgalibacillus malaysiensis.</title>
        <authorList>
            <person name="Yaakop A.S."/>
            <person name="Chan K.-G."/>
            <person name="Goh K.M."/>
        </authorList>
    </citation>
    <scope>NUCLEOTIDE SEQUENCE [LARGE SCALE GENOMIC DNA]</scope>
    <source>
        <strain evidence="2 3">D5</strain>
    </source>
</reference>
<dbReference type="KEGG" id="jeo:JMA_28830"/>
<dbReference type="PANTHER" id="PTHR30032">
    <property type="entry name" value="N-ACETYLMURAMOYL-L-ALANINE AMIDASE-RELATED"/>
    <property type="match status" value="1"/>
</dbReference>
<sequence>MKSKLLVASALALGVSGFSASFVSAADSYDYYRVQGDDRYKTAVEVSKDGWEEGSSEVAVIASGTTYPDALSAVPLAHQYGAPVLLTKSTGLSQDVINELERLGVTNVFVVGGEVAISNEVIEDLDALSITSERIAGETRYETSVKVAEEIGLDYGYVLASGQNYPDALSIAPNAALALTPILLTKNNEIPAAVQEYIDANEFSDLPVVVGGENAISDDSIEGLGDVVRLAGLDRYETNQEVIEYYGDNDFTGNTFPYIATGQSFPDALTAAAAAAYYDSSVVLTNPTTPRASTVDLVDNYLSSTVDVYTVVGGEVSLPEETIESLLGWE</sequence>
<feature type="signal peptide" evidence="1">
    <location>
        <begin position="1"/>
        <end position="25"/>
    </location>
</feature>
<dbReference type="Proteomes" id="UP000031449">
    <property type="component" value="Chromosome"/>
</dbReference>
<dbReference type="AlphaFoldDB" id="A0A0B5APM6"/>